<dbReference type="EMBL" id="JAAOAK010000377">
    <property type="protein sequence ID" value="KAF5669397.1"/>
    <property type="molecule type" value="Genomic_DNA"/>
</dbReference>
<protein>
    <submittedName>
        <fullName evidence="2">Uncharacterized protein</fullName>
    </submittedName>
</protein>
<dbReference type="AlphaFoldDB" id="A0A8H5TJ25"/>
<comment type="caution">
    <text evidence="2">The sequence shown here is derived from an EMBL/GenBank/DDBJ whole genome shotgun (WGS) entry which is preliminary data.</text>
</comment>
<organism evidence="2 3">
    <name type="scientific">Fusarium denticulatum</name>
    <dbReference type="NCBI Taxonomy" id="48507"/>
    <lineage>
        <taxon>Eukaryota</taxon>
        <taxon>Fungi</taxon>
        <taxon>Dikarya</taxon>
        <taxon>Ascomycota</taxon>
        <taxon>Pezizomycotina</taxon>
        <taxon>Sordariomycetes</taxon>
        <taxon>Hypocreomycetidae</taxon>
        <taxon>Hypocreales</taxon>
        <taxon>Nectriaceae</taxon>
        <taxon>Fusarium</taxon>
        <taxon>Fusarium fujikuroi species complex</taxon>
    </lineage>
</organism>
<name>A0A8H5TJ25_9HYPO</name>
<evidence type="ECO:0000256" key="1">
    <source>
        <dbReference type="SAM" id="MobiDB-lite"/>
    </source>
</evidence>
<sequence>MHGTDALITHKNSTSHAASDGNGGGDDGGAVLKTLKSRKATLAFDTPSQVVIDAYNHEDMLDTSDELHEVPVHGTYLNKVWTSGNGGSKVTNRNMRIIPSASRDPRRERNNCSLCGYLRGRHPACVYAGQDKVNEVSFADNTESFDSRNEPPNVVAGINTIFHEGCTVLGNISWLQRFVKDKVTVFEEQPAPLARLVRQNNRVLQYLPVEPLQNLKVNDDAGRQPSHRTLYHGNGIDTHWMYHATPLGIVEPPQEPIDRLNVFLSTHYLDSTPTNPAVHVVYLYFMAKKSDNLESEVFGRMPAVDLEMTGQLGWRQMGGIGAQIRLKLALRLGKKLEDLIYDRNQMVFKWDGIFHEVMNAMTKRSLPSAGDIESLMTNGTTT</sequence>
<accession>A0A8H5TJ25</accession>
<keyword evidence="3" id="KW-1185">Reference proteome</keyword>
<proteinExistence type="predicted"/>
<reference evidence="2 3" key="1">
    <citation type="submission" date="2020-05" db="EMBL/GenBank/DDBJ databases">
        <title>Identification and distribution of gene clusters putatively required for synthesis of sphingolipid metabolism inhibitors in phylogenetically diverse species of the filamentous fungus Fusarium.</title>
        <authorList>
            <person name="Kim H.-S."/>
            <person name="Busman M."/>
            <person name="Brown D.W."/>
            <person name="Divon H."/>
            <person name="Uhlig S."/>
            <person name="Proctor R.H."/>
        </authorList>
    </citation>
    <scope>NUCLEOTIDE SEQUENCE [LARGE SCALE GENOMIC DNA]</scope>
    <source>
        <strain evidence="2 3">NRRL 25311</strain>
    </source>
</reference>
<gene>
    <name evidence="2" type="ORF">FDENT_11559</name>
</gene>
<evidence type="ECO:0000313" key="3">
    <source>
        <dbReference type="Proteomes" id="UP000562682"/>
    </source>
</evidence>
<evidence type="ECO:0000313" key="2">
    <source>
        <dbReference type="EMBL" id="KAF5669397.1"/>
    </source>
</evidence>
<feature type="region of interest" description="Disordered" evidence="1">
    <location>
        <begin position="1"/>
        <end position="26"/>
    </location>
</feature>
<dbReference type="Proteomes" id="UP000562682">
    <property type="component" value="Unassembled WGS sequence"/>
</dbReference>